<organism evidence="2 3">
    <name type="scientific">Ignelater luminosus</name>
    <name type="common">Cucubano</name>
    <name type="synonym">Pyrophorus luminosus</name>
    <dbReference type="NCBI Taxonomy" id="2038154"/>
    <lineage>
        <taxon>Eukaryota</taxon>
        <taxon>Metazoa</taxon>
        <taxon>Ecdysozoa</taxon>
        <taxon>Arthropoda</taxon>
        <taxon>Hexapoda</taxon>
        <taxon>Insecta</taxon>
        <taxon>Pterygota</taxon>
        <taxon>Neoptera</taxon>
        <taxon>Endopterygota</taxon>
        <taxon>Coleoptera</taxon>
        <taxon>Polyphaga</taxon>
        <taxon>Elateriformia</taxon>
        <taxon>Elateroidea</taxon>
        <taxon>Elateridae</taxon>
        <taxon>Agrypninae</taxon>
        <taxon>Pyrophorini</taxon>
        <taxon>Ignelater</taxon>
    </lineage>
</organism>
<evidence type="ECO:0000313" key="3">
    <source>
        <dbReference type="Proteomes" id="UP000801492"/>
    </source>
</evidence>
<evidence type="ECO:0000313" key="2">
    <source>
        <dbReference type="EMBL" id="KAF2884347.1"/>
    </source>
</evidence>
<comment type="caution">
    <text evidence="2">The sequence shown here is derived from an EMBL/GenBank/DDBJ whole genome shotgun (WGS) entry which is preliminary data.</text>
</comment>
<reference evidence="2" key="1">
    <citation type="submission" date="2019-08" db="EMBL/GenBank/DDBJ databases">
        <title>The genome of the North American firefly Photinus pyralis.</title>
        <authorList>
            <consortium name="Photinus pyralis genome working group"/>
            <person name="Fallon T.R."/>
            <person name="Sander Lower S.E."/>
            <person name="Weng J.-K."/>
        </authorList>
    </citation>
    <scope>NUCLEOTIDE SEQUENCE</scope>
    <source>
        <strain evidence="2">TRF0915ILg1</strain>
        <tissue evidence="2">Whole body</tissue>
    </source>
</reference>
<feature type="region of interest" description="Disordered" evidence="1">
    <location>
        <begin position="67"/>
        <end position="98"/>
    </location>
</feature>
<evidence type="ECO:0000256" key="1">
    <source>
        <dbReference type="SAM" id="MobiDB-lite"/>
    </source>
</evidence>
<proteinExistence type="predicted"/>
<dbReference type="Proteomes" id="UP000801492">
    <property type="component" value="Unassembled WGS sequence"/>
</dbReference>
<accession>A0A8K0CI03</accession>
<dbReference type="OrthoDB" id="6734405at2759"/>
<keyword evidence="3" id="KW-1185">Reference proteome</keyword>
<sequence length="343" mass="39890">MPDLSSLSFLSSDKEEEHRRIRMIRHRNNPMNELDDFEFKMRFGFSEETLMEVLHLLANEIKSQTKAKRNQLVKVTDRGQRKPRSSRSGNSVDCRAPPVVNQQNSCKIHNTRPNRIVIWNVRTLFEAGRLYNASQEICRLKLNVKVGWLGSENPLLQMKQKTNDTTYEPTKEHCDRHKGKTKNMEKYIEELFEDERQIYCCKNLQEEILKKALEKEEIGIEIKGKPINNIDMPIILHSSGDFGGFTTHSEQGPYAIASWYETLKKLLKEEKISHLVWNCNESGFCHDPKDVKLIAPKDLKRVSRNVRSSGCPCLTNWIPEDDYPGTACTAQNKGWMDRNIFYQ</sequence>
<name>A0A8K0CI03_IGNLU</name>
<dbReference type="AlphaFoldDB" id="A0A8K0CI03"/>
<protein>
    <submittedName>
        <fullName evidence="2">Uncharacterized protein</fullName>
    </submittedName>
</protein>
<gene>
    <name evidence="2" type="ORF">ILUMI_21796</name>
</gene>
<dbReference type="EMBL" id="VTPC01090180">
    <property type="protein sequence ID" value="KAF2884347.1"/>
    <property type="molecule type" value="Genomic_DNA"/>
</dbReference>